<dbReference type="Pfam" id="PF13927">
    <property type="entry name" value="Ig_3"/>
    <property type="match status" value="1"/>
</dbReference>
<dbReference type="GeneID" id="103378320"/>
<evidence type="ECO:0000256" key="3">
    <source>
        <dbReference type="ARBA" id="ARBA00008637"/>
    </source>
</evidence>
<reference evidence="15 16" key="1">
    <citation type="journal article" date="2014" name="Nat. Genet.">
        <title>Whole-genome sequence of a flatfish provides insights into ZW sex chromosome evolution and adaptation to a benthic lifestyle.</title>
        <authorList>
            <person name="Chen S."/>
            <person name="Zhang G."/>
            <person name="Shao C."/>
            <person name="Huang Q."/>
            <person name="Liu G."/>
            <person name="Zhang P."/>
            <person name="Song W."/>
            <person name="An N."/>
            <person name="Chalopin D."/>
            <person name="Volff J.N."/>
            <person name="Hong Y."/>
            <person name="Li Q."/>
            <person name="Sha Z."/>
            <person name="Zhou H."/>
            <person name="Xie M."/>
            <person name="Yu Q."/>
            <person name="Liu Y."/>
            <person name="Xiang H."/>
            <person name="Wang N."/>
            <person name="Wu K."/>
            <person name="Yang C."/>
            <person name="Zhou Q."/>
            <person name="Liao X."/>
            <person name="Yang L."/>
            <person name="Hu Q."/>
            <person name="Zhang J."/>
            <person name="Meng L."/>
            <person name="Jin L."/>
            <person name="Tian Y."/>
            <person name="Lian J."/>
            <person name="Yang J."/>
            <person name="Miao G."/>
            <person name="Liu S."/>
            <person name="Liang Z."/>
            <person name="Yan F."/>
            <person name="Li Y."/>
            <person name="Sun B."/>
            <person name="Zhang H."/>
            <person name="Zhang J."/>
            <person name="Zhu Y."/>
            <person name="Du M."/>
            <person name="Zhao Y."/>
            <person name="Schartl M."/>
            <person name="Tang Q."/>
            <person name="Wang J."/>
        </authorList>
    </citation>
    <scope>NUCLEOTIDE SEQUENCE</scope>
</reference>
<protein>
    <submittedName>
        <fullName evidence="15">Junctional adhesion molecule 3</fullName>
    </submittedName>
</protein>
<accession>A0A3P8WDP6</accession>
<dbReference type="InterPro" id="IPR042974">
    <property type="entry name" value="JAM-C"/>
</dbReference>
<dbReference type="GO" id="GO:0042803">
    <property type="term" value="F:protein homodimerization activity"/>
    <property type="evidence" value="ECO:0007669"/>
    <property type="project" value="InterPro"/>
</dbReference>
<dbReference type="InterPro" id="IPR036179">
    <property type="entry name" value="Ig-like_dom_sf"/>
</dbReference>
<comment type="subcellular location">
    <subcellularLocation>
        <location evidence="2">Cell junction</location>
        <location evidence="2">Tight junction</location>
    </subcellularLocation>
    <subcellularLocation>
        <location evidence="1">Cell membrane</location>
        <topology evidence="1">Single-pass type I membrane protein</topology>
    </subcellularLocation>
</comment>
<keyword evidence="4" id="KW-0796">Tight junction</keyword>
<dbReference type="GO" id="GO:0005178">
    <property type="term" value="F:integrin binding"/>
    <property type="evidence" value="ECO:0007669"/>
    <property type="project" value="TreeGrafter"/>
</dbReference>
<dbReference type="Ensembl" id="ENSCSET00000024070.1">
    <property type="protein sequence ID" value="ENSCSEP00000023756.1"/>
    <property type="gene ID" value="ENSCSEG00000015145.1"/>
</dbReference>
<evidence type="ECO:0000256" key="12">
    <source>
        <dbReference type="ARBA" id="ARBA00023319"/>
    </source>
</evidence>
<keyword evidence="9 13" id="KW-1133">Transmembrane helix</keyword>
<dbReference type="Gene3D" id="2.60.40.10">
    <property type="entry name" value="Immunoglobulins"/>
    <property type="match status" value="2"/>
</dbReference>
<dbReference type="GO" id="GO:0005886">
    <property type="term" value="C:plasma membrane"/>
    <property type="evidence" value="ECO:0007669"/>
    <property type="project" value="UniProtKB-SubCell"/>
</dbReference>
<dbReference type="PROSITE" id="PS50835">
    <property type="entry name" value="IG_LIKE"/>
    <property type="match status" value="2"/>
</dbReference>
<dbReference type="GO" id="GO:0016477">
    <property type="term" value="P:cell migration"/>
    <property type="evidence" value="ECO:0007669"/>
    <property type="project" value="TreeGrafter"/>
</dbReference>
<dbReference type="OMA" id="KRCKMAM"/>
<dbReference type="GO" id="GO:0044291">
    <property type="term" value="C:cell-cell contact zone"/>
    <property type="evidence" value="ECO:0007669"/>
    <property type="project" value="TreeGrafter"/>
</dbReference>
<reference evidence="15" key="3">
    <citation type="submission" date="2025-09" db="UniProtKB">
        <authorList>
            <consortium name="Ensembl"/>
        </authorList>
    </citation>
    <scope>IDENTIFICATION</scope>
</reference>
<dbReference type="PANTHER" id="PTHR44598">
    <property type="entry name" value="JUNCTIONAL ADHESION MOLECULE C"/>
    <property type="match status" value="1"/>
</dbReference>
<dbReference type="GO" id="GO:0098636">
    <property type="term" value="C:protein complex involved in cell adhesion"/>
    <property type="evidence" value="ECO:0007669"/>
    <property type="project" value="TreeGrafter"/>
</dbReference>
<dbReference type="GO" id="GO:0098632">
    <property type="term" value="F:cell-cell adhesion mediator activity"/>
    <property type="evidence" value="ECO:0007669"/>
    <property type="project" value="TreeGrafter"/>
</dbReference>
<evidence type="ECO:0000256" key="8">
    <source>
        <dbReference type="ARBA" id="ARBA00022949"/>
    </source>
</evidence>
<sequence length="318" mass="36243">MQLQLLLLTFKQSATKMATPRLLLFFFFYISSVCIPSSVGVTLRTTDKIVWANEFEPIELTCVIESISTNNPRIEWKKIKNGVPSYVYFQKKISGDLEHRAQLREPANILIFNTTRSDTAEYRCEVAAIDDQRDFDEILISLAVRVKPVAPRCSVPGSVTVGTSTELRCLENEGFPAPQYRWFQNNEELPQDPKTSLKFANSSYIINPDTGGLKFRRVRKADAGEYYCQARNDAGHAQCPPQKMEVHDVDILGIFLKCFAAVIVFFCLVAFVCHYLRRGCFHKKGSNENNYKWPAQRDGVDYGDADEGHFRHKSSFII</sequence>
<feature type="transmembrane region" description="Helical" evidence="13">
    <location>
        <begin position="251"/>
        <end position="276"/>
    </location>
</feature>
<dbReference type="KEGG" id="csem:103378320"/>
<dbReference type="PANTHER" id="PTHR44598:SF1">
    <property type="entry name" value="JUNCTIONAL ADHESION MOLECULE 3A"/>
    <property type="match status" value="1"/>
</dbReference>
<evidence type="ECO:0000256" key="5">
    <source>
        <dbReference type="ARBA" id="ARBA00022475"/>
    </source>
</evidence>
<evidence type="ECO:0000256" key="9">
    <source>
        <dbReference type="ARBA" id="ARBA00022989"/>
    </source>
</evidence>
<dbReference type="STRING" id="244447.ENSCSEP00000023756"/>
<dbReference type="GeneTree" id="ENSGT00940000156937"/>
<dbReference type="SMART" id="SM00409">
    <property type="entry name" value="IG"/>
    <property type="match status" value="2"/>
</dbReference>
<dbReference type="InParanoid" id="A0A3P8WDP6"/>
<dbReference type="CTD" id="797651"/>
<evidence type="ECO:0000256" key="11">
    <source>
        <dbReference type="ARBA" id="ARBA00023157"/>
    </source>
</evidence>
<reference evidence="15" key="2">
    <citation type="submission" date="2025-08" db="UniProtKB">
        <authorList>
            <consortium name="Ensembl"/>
        </authorList>
    </citation>
    <scope>IDENTIFICATION</scope>
</reference>
<dbReference type="GO" id="GO:0046982">
    <property type="term" value="F:protein heterodimerization activity"/>
    <property type="evidence" value="ECO:0007669"/>
    <property type="project" value="InterPro"/>
</dbReference>
<keyword evidence="16" id="KW-1185">Reference proteome</keyword>
<comment type="similarity">
    <text evidence="3">Belongs to the immunoglobulin superfamily.</text>
</comment>
<keyword evidence="12" id="KW-0393">Immunoglobulin domain</keyword>
<dbReference type="OrthoDB" id="9942446at2759"/>
<evidence type="ECO:0000256" key="2">
    <source>
        <dbReference type="ARBA" id="ARBA00004435"/>
    </source>
</evidence>
<evidence type="ECO:0000256" key="4">
    <source>
        <dbReference type="ARBA" id="ARBA00022427"/>
    </source>
</evidence>
<feature type="domain" description="Ig-like" evidence="14">
    <location>
        <begin position="151"/>
        <end position="247"/>
    </location>
</feature>
<dbReference type="InterPro" id="IPR013783">
    <property type="entry name" value="Ig-like_fold"/>
</dbReference>
<keyword evidence="5" id="KW-1003">Cell membrane</keyword>
<keyword evidence="8" id="KW-0965">Cell junction</keyword>
<dbReference type="SUPFAM" id="SSF48726">
    <property type="entry name" value="Immunoglobulin"/>
    <property type="match status" value="2"/>
</dbReference>
<keyword evidence="7" id="KW-0732">Signal</keyword>
<evidence type="ECO:0000259" key="14">
    <source>
        <dbReference type="PROSITE" id="PS50835"/>
    </source>
</evidence>
<keyword evidence="11" id="KW-1015">Disulfide bond</keyword>
<dbReference type="SMART" id="SM00408">
    <property type="entry name" value="IGc2"/>
    <property type="match status" value="1"/>
</dbReference>
<keyword evidence="6 13" id="KW-0812">Transmembrane</keyword>
<evidence type="ECO:0000256" key="10">
    <source>
        <dbReference type="ARBA" id="ARBA00023136"/>
    </source>
</evidence>
<evidence type="ECO:0000313" key="16">
    <source>
        <dbReference type="Proteomes" id="UP000265120"/>
    </source>
</evidence>
<evidence type="ECO:0000256" key="6">
    <source>
        <dbReference type="ARBA" id="ARBA00022692"/>
    </source>
</evidence>
<organism evidence="15 16">
    <name type="scientific">Cynoglossus semilaevis</name>
    <name type="common">Tongue sole</name>
    <dbReference type="NCBI Taxonomy" id="244447"/>
    <lineage>
        <taxon>Eukaryota</taxon>
        <taxon>Metazoa</taxon>
        <taxon>Chordata</taxon>
        <taxon>Craniata</taxon>
        <taxon>Vertebrata</taxon>
        <taxon>Euteleostomi</taxon>
        <taxon>Actinopterygii</taxon>
        <taxon>Neopterygii</taxon>
        <taxon>Teleostei</taxon>
        <taxon>Neoteleostei</taxon>
        <taxon>Acanthomorphata</taxon>
        <taxon>Carangaria</taxon>
        <taxon>Pleuronectiformes</taxon>
        <taxon>Pleuronectoidei</taxon>
        <taxon>Cynoglossidae</taxon>
        <taxon>Cynoglossinae</taxon>
        <taxon>Cynoglossus</taxon>
    </lineage>
</organism>
<feature type="domain" description="Ig-like" evidence="14">
    <location>
        <begin position="36"/>
        <end position="141"/>
    </location>
</feature>
<keyword evidence="10 13" id="KW-0472">Membrane</keyword>
<name>A0A3P8WDP6_CYNSE</name>
<dbReference type="GO" id="GO:0005923">
    <property type="term" value="C:bicellular tight junction"/>
    <property type="evidence" value="ECO:0007669"/>
    <property type="project" value="UniProtKB-SubCell"/>
</dbReference>
<dbReference type="AlphaFoldDB" id="A0A3P8WDP6"/>
<dbReference type="FunFam" id="2.60.40.10:FF:000342">
    <property type="entry name" value="Junctional adhesion molecule A"/>
    <property type="match status" value="1"/>
</dbReference>
<proteinExistence type="inferred from homology"/>
<evidence type="ECO:0000256" key="7">
    <source>
        <dbReference type="ARBA" id="ARBA00022729"/>
    </source>
</evidence>
<dbReference type="InterPro" id="IPR003599">
    <property type="entry name" value="Ig_sub"/>
</dbReference>
<evidence type="ECO:0000256" key="13">
    <source>
        <dbReference type="SAM" id="Phobius"/>
    </source>
</evidence>
<dbReference type="FunCoup" id="A0A3P8WDP6">
    <property type="interactions" value="756"/>
</dbReference>
<feature type="transmembrane region" description="Helical" evidence="13">
    <location>
        <begin position="21"/>
        <end position="43"/>
    </location>
</feature>
<dbReference type="RefSeq" id="XP_008307715.1">
    <property type="nucleotide sequence ID" value="XM_008309493.2"/>
</dbReference>
<evidence type="ECO:0000256" key="1">
    <source>
        <dbReference type="ARBA" id="ARBA00004251"/>
    </source>
</evidence>
<dbReference type="Proteomes" id="UP000265120">
    <property type="component" value="Chromosome 4"/>
</dbReference>
<dbReference type="InterPro" id="IPR007110">
    <property type="entry name" value="Ig-like_dom"/>
</dbReference>
<dbReference type="InterPro" id="IPR003598">
    <property type="entry name" value="Ig_sub2"/>
</dbReference>
<evidence type="ECO:0000313" key="15">
    <source>
        <dbReference type="Ensembl" id="ENSCSEP00000023756.1"/>
    </source>
</evidence>